<dbReference type="InterPro" id="IPR025698">
    <property type="entry name" value="2TM_dom"/>
</dbReference>
<proteinExistence type="predicted"/>
<dbReference type="EMBL" id="CP159837">
    <property type="protein sequence ID" value="XCM38390.1"/>
    <property type="molecule type" value="Genomic_DNA"/>
</dbReference>
<dbReference type="Pfam" id="PF13239">
    <property type="entry name" value="2TM"/>
    <property type="match status" value="1"/>
</dbReference>
<evidence type="ECO:0000313" key="3">
    <source>
        <dbReference type="EMBL" id="XCM38390.1"/>
    </source>
</evidence>
<sequence length="86" mass="10377">MPPRWPRKPDRKNDPEYRRLDDRMNFAVHVGIFAASNSGLWFFLNLQRLQFSWTVWFTGLWLLIILAHALYIFAIADYSENEFTQR</sequence>
<accession>A0AAU8JK24</accession>
<keyword evidence="1" id="KW-1133">Transmembrane helix</keyword>
<reference evidence="3" key="1">
    <citation type="submission" date="2024-07" db="EMBL/GenBank/DDBJ databases">
        <authorList>
            <person name="Kim Y.J."/>
            <person name="Jeong J.Y."/>
        </authorList>
    </citation>
    <scope>NUCLEOTIDE SEQUENCE</scope>
    <source>
        <strain evidence="3">GIHE-MW2</strain>
    </source>
</reference>
<gene>
    <name evidence="3" type="ORF">ABWT76_001236</name>
</gene>
<keyword evidence="1" id="KW-0812">Transmembrane</keyword>
<keyword evidence="1" id="KW-0472">Membrane</keyword>
<protein>
    <submittedName>
        <fullName evidence="3">2TM domain-containing protein</fullName>
    </submittedName>
</protein>
<dbReference type="RefSeq" id="WP_054469668.1">
    <property type="nucleotide sequence ID" value="NZ_CP159837.1"/>
</dbReference>
<evidence type="ECO:0000256" key="1">
    <source>
        <dbReference type="SAM" id="Phobius"/>
    </source>
</evidence>
<feature type="domain" description="2TM" evidence="2">
    <location>
        <begin position="18"/>
        <end position="85"/>
    </location>
</feature>
<feature type="transmembrane region" description="Helical" evidence="1">
    <location>
        <begin position="56"/>
        <end position="76"/>
    </location>
</feature>
<evidence type="ECO:0000259" key="2">
    <source>
        <dbReference type="Pfam" id="PF13239"/>
    </source>
</evidence>
<name>A0AAU8JK24_9CYAN</name>
<organism evidence="3">
    <name type="scientific">Planktothricoides raciborskii GIHE-MW2</name>
    <dbReference type="NCBI Taxonomy" id="2792601"/>
    <lineage>
        <taxon>Bacteria</taxon>
        <taxon>Bacillati</taxon>
        <taxon>Cyanobacteriota</taxon>
        <taxon>Cyanophyceae</taxon>
        <taxon>Oscillatoriophycideae</taxon>
        <taxon>Oscillatoriales</taxon>
        <taxon>Oscillatoriaceae</taxon>
        <taxon>Planktothricoides</taxon>
    </lineage>
</organism>
<feature type="transmembrane region" description="Helical" evidence="1">
    <location>
        <begin position="26"/>
        <end position="44"/>
    </location>
</feature>
<dbReference type="AlphaFoldDB" id="A0AAU8JK24"/>